<dbReference type="EMBL" id="JACLHY010000005">
    <property type="protein sequence ID" value="MBC8767774.1"/>
    <property type="molecule type" value="Genomic_DNA"/>
</dbReference>
<sequence length="113" mass="13544">MELAYKENKQVIESFYDSLGLSYEFIKDNNYLESAFVEINKIWIENFKNIHKVKYLLIAEAPLWRHNRKYIYNPNANNSQFFFRSDLETILNIKIKDKVEFIEICNDIGLLVV</sequence>
<evidence type="ECO:0000313" key="2">
    <source>
        <dbReference type="Proteomes" id="UP000618952"/>
    </source>
</evidence>
<name>A0ABR7QKY8_9FLAO</name>
<comment type="caution">
    <text evidence="1">The sequence shown here is derived from an EMBL/GenBank/DDBJ whole genome shotgun (WGS) entry which is preliminary data.</text>
</comment>
<dbReference type="Proteomes" id="UP000618952">
    <property type="component" value="Unassembled WGS sequence"/>
</dbReference>
<evidence type="ECO:0000313" key="1">
    <source>
        <dbReference type="EMBL" id="MBC8767774.1"/>
    </source>
</evidence>
<gene>
    <name evidence="1" type="ORF">H4O18_07200</name>
</gene>
<protein>
    <submittedName>
        <fullName evidence="1">Uncharacterized protein</fullName>
    </submittedName>
</protein>
<accession>A0ABR7QKY8</accession>
<reference evidence="1 2" key="1">
    <citation type="submission" date="2020-08" db="EMBL/GenBank/DDBJ databases">
        <title>Arenibacter gaetbuli sp. nov., isolated from a sand dune.</title>
        <authorList>
            <person name="Park S."/>
            <person name="Yoon J.-H."/>
        </authorList>
    </citation>
    <scope>NUCLEOTIDE SEQUENCE [LARGE SCALE GENOMIC DNA]</scope>
    <source>
        <strain evidence="1 2">BSSL-BM3</strain>
    </source>
</reference>
<dbReference type="RefSeq" id="WP_187582901.1">
    <property type="nucleotide sequence ID" value="NZ_JACLHY010000005.1"/>
</dbReference>
<proteinExistence type="predicted"/>
<keyword evidence="2" id="KW-1185">Reference proteome</keyword>
<organism evidence="1 2">
    <name type="scientific">Arenibacter arenosicollis</name>
    <dbReference type="NCBI Taxonomy" id="2762274"/>
    <lineage>
        <taxon>Bacteria</taxon>
        <taxon>Pseudomonadati</taxon>
        <taxon>Bacteroidota</taxon>
        <taxon>Flavobacteriia</taxon>
        <taxon>Flavobacteriales</taxon>
        <taxon>Flavobacteriaceae</taxon>
        <taxon>Arenibacter</taxon>
    </lineage>
</organism>